<protein>
    <submittedName>
        <fullName evidence="6">Alcohol dehydrogenase</fullName>
    </submittedName>
</protein>
<organism evidence="6 7">
    <name type="scientific">Salinadaptatus halalkaliphilus</name>
    <dbReference type="NCBI Taxonomy" id="2419781"/>
    <lineage>
        <taxon>Archaea</taxon>
        <taxon>Methanobacteriati</taxon>
        <taxon>Methanobacteriota</taxon>
        <taxon>Stenosarchaea group</taxon>
        <taxon>Halobacteria</taxon>
        <taxon>Halobacteriales</taxon>
        <taxon>Natrialbaceae</taxon>
        <taxon>Salinadaptatus</taxon>
    </lineage>
</organism>
<dbReference type="EMBL" id="RBZW01000012">
    <property type="protein sequence ID" value="THE66115.1"/>
    <property type="molecule type" value="Genomic_DNA"/>
</dbReference>
<dbReference type="Proteomes" id="UP000318864">
    <property type="component" value="Unassembled WGS sequence"/>
</dbReference>
<proteinExistence type="inferred from homology"/>
<comment type="cofactor">
    <cofactor evidence="4">
        <name>Zn(2+)</name>
        <dbReference type="ChEBI" id="CHEBI:29105"/>
    </cofactor>
</comment>
<evidence type="ECO:0000256" key="2">
    <source>
        <dbReference type="ARBA" id="ARBA00022833"/>
    </source>
</evidence>
<dbReference type="InterPro" id="IPR013149">
    <property type="entry name" value="ADH-like_C"/>
</dbReference>
<dbReference type="OrthoDB" id="73567at2157"/>
<keyword evidence="3" id="KW-0560">Oxidoreductase</keyword>
<evidence type="ECO:0000313" key="7">
    <source>
        <dbReference type="Proteomes" id="UP000318864"/>
    </source>
</evidence>
<dbReference type="AlphaFoldDB" id="A0A4S3TRY5"/>
<sequence>MKAIVKQGHEKGNVSLADVEKPNCARDEIRLEIQAAGICGSDVGAYLAKPEYEYLSVPGILGHECAGVVETVGTDVETVEPGDRVVLQPGKPCGSCYQCRTGEPNNCPDREPAVAAGGFAPLVVTKPNQVIPVPDDVPIEHAAITEPLAVTHRAVEMKANVGPGDSVLVQGPGPMGAFSALIADAAGGDVVLTGLPDDETRLEALAGLDIETITVDPDTGAPSPATLAERYTSRRGFDVAIDATGVSVGVETAIDATRDGGTVVVVGIPSSAVSIEMAELVRSEIDLRTSHGSVAENFYQALELLQPPNALPVGSIIDAVDPREPTEAFEAFVKAETIKPVFEIDRLELLA</sequence>
<dbReference type="InterPro" id="IPR020843">
    <property type="entry name" value="ER"/>
</dbReference>
<dbReference type="InterPro" id="IPR050129">
    <property type="entry name" value="Zn_alcohol_dh"/>
</dbReference>
<dbReference type="GO" id="GO:0016616">
    <property type="term" value="F:oxidoreductase activity, acting on the CH-OH group of donors, NAD or NADP as acceptor"/>
    <property type="evidence" value="ECO:0007669"/>
    <property type="project" value="UniProtKB-ARBA"/>
</dbReference>
<dbReference type="GO" id="GO:0008270">
    <property type="term" value="F:zinc ion binding"/>
    <property type="evidence" value="ECO:0007669"/>
    <property type="project" value="InterPro"/>
</dbReference>
<dbReference type="GO" id="GO:0030554">
    <property type="term" value="F:adenyl nucleotide binding"/>
    <property type="evidence" value="ECO:0007669"/>
    <property type="project" value="UniProtKB-ARBA"/>
</dbReference>
<keyword evidence="1 4" id="KW-0479">Metal-binding</keyword>
<dbReference type="PANTHER" id="PTHR43401:SF2">
    <property type="entry name" value="L-THREONINE 3-DEHYDROGENASE"/>
    <property type="match status" value="1"/>
</dbReference>
<evidence type="ECO:0000259" key="5">
    <source>
        <dbReference type="SMART" id="SM00829"/>
    </source>
</evidence>
<dbReference type="PROSITE" id="PS00059">
    <property type="entry name" value="ADH_ZINC"/>
    <property type="match status" value="1"/>
</dbReference>
<reference evidence="6 7" key="1">
    <citation type="submission" date="2018-10" db="EMBL/GenBank/DDBJ databases">
        <title>Natronolimnobius sp. XQ-INN 246 isolated from Inner Mongolia Autonomous Region of China.</title>
        <authorList>
            <person name="Xue Q."/>
        </authorList>
    </citation>
    <scope>NUCLEOTIDE SEQUENCE [LARGE SCALE GENOMIC DNA]</scope>
    <source>
        <strain evidence="6 7">XQ-INN 246</strain>
    </source>
</reference>
<dbReference type="InterPro" id="IPR011032">
    <property type="entry name" value="GroES-like_sf"/>
</dbReference>
<feature type="domain" description="Enoyl reductase (ER)" evidence="5">
    <location>
        <begin position="12"/>
        <end position="342"/>
    </location>
</feature>
<dbReference type="Pfam" id="PF08240">
    <property type="entry name" value="ADH_N"/>
    <property type="match status" value="1"/>
</dbReference>
<dbReference type="GO" id="GO:0043168">
    <property type="term" value="F:anion binding"/>
    <property type="evidence" value="ECO:0007669"/>
    <property type="project" value="UniProtKB-ARBA"/>
</dbReference>
<dbReference type="Gene3D" id="3.90.180.10">
    <property type="entry name" value="Medium-chain alcohol dehydrogenases, catalytic domain"/>
    <property type="match status" value="1"/>
</dbReference>
<dbReference type="SMART" id="SM00829">
    <property type="entry name" value="PKS_ER"/>
    <property type="match status" value="1"/>
</dbReference>
<comment type="caution">
    <text evidence="6">The sequence shown here is derived from an EMBL/GenBank/DDBJ whole genome shotgun (WGS) entry which is preliminary data.</text>
</comment>
<keyword evidence="7" id="KW-1185">Reference proteome</keyword>
<evidence type="ECO:0000256" key="1">
    <source>
        <dbReference type="ARBA" id="ARBA00022723"/>
    </source>
</evidence>
<dbReference type="InterPro" id="IPR002328">
    <property type="entry name" value="ADH_Zn_CS"/>
</dbReference>
<dbReference type="InterPro" id="IPR036291">
    <property type="entry name" value="NAD(P)-bd_dom_sf"/>
</dbReference>
<evidence type="ECO:0000313" key="6">
    <source>
        <dbReference type="EMBL" id="THE66115.1"/>
    </source>
</evidence>
<dbReference type="RefSeq" id="WP_141463456.1">
    <property type="nucleotide sequence ID" value="NZ_RBZW01000012.1"/>
</dbReference>
<keyword evidence="2 4" id="KW-0862">Zinc</keyword>
<gene>
    <name evidence="6" type="ORF">D8Y22_04130</name>
</gene>
<evidence type="ECO:0000256" key="3">
    <source>
        <dbReference type="ARBA" id="ARBA00023002"/>
    </source>
</evidence>
<dbReference type="GO" id="GO:0051262">
    <property type="term" value="P:protein tetramerization"/>
    <property type="evidence" value="ECO:0007669"/>
    <property type="project" value="UniProtKB-ARBA"/>
</dbReference>
<name>A0A4S3TRY5_9EURY</name>
<accession>A0A4S3TRY5</accession>
<dbReference type="SUPFAM" id="SSF50129">
    <property type="entry name" value="GroES-like"/>
    <property type="match status" value="1"/>
</dbReference>
<dbReference type="GO" id="GO:0044281">
    <property type="term" value="P:small molecule metabolic process"/>
    <property type="evidence" value="ECO:0007669"/>
    <property type="project" value="UniProtKB-ARBA"/>
</dbReference>
<comment type="similarity">
    <text evidence="4">Belongs to the zinc-containing alcohol dehydrogenase family.</text>
</comment>
<dbReference type="Gene3D" id="3.40.50.720">
    <property type="entry name" value="NAD(P)-binding Rossmann-like Domain"/>
    <property type="match status" value="1"/>
</dbReference>
<evidence type="ECO:0000256" key="4">
    <source>
        <dbReference type="RuleBase" id="RU361277"/>
    </source>
</evidence>
<dbReference type="SUPFAM" id="SSF51735">
    <property type="entry name" value="NAD(P)-binding Rossmann-fold domains"/>
    <property type="match status" value="1"/>
</dbReference>
<dbReference type="PANTHER" id="PTHR43401">
    <property type="entry name" value="L-THREONINE 3-DEHYDROGENASE"/>
    <property type="match status" value="1"/>
</dbReference>
<dbReference type="Pfam" id="PF00107">
    <property type="entry name" value="ADH_zinc_N"/>
    <property type="match status" value="1"/>
</dbReference>
<dbReference type="InterPro" id="IPR013154">
    <property type="entry name" value="ADH-like_N"/>
</dbReference>